<dbReference type="Proteomes" id="UP000462621">
    <property type="component" value="Unassembled WGS sequence"/>
</dbReference>
<dbReference type="SUPFAM" id="SSF54106">
    <property type="entry name" value="LysM domain"/>
    <property type="match status" value="3"/>
</dbReference>
<dbReference type="GO" id="GO:0071555">
    <property type="term" value="P:cell wall organization"/>
    <property type="evidence" value="ECO:0007669"/>
    <property type="project" value="UniProtKB-KW"/>
</dbReference>
<dbReference type="InterPro" id="IPR050695">
    <property type="entry name" value="N-acetylmuramoyl_amidase_3"/>
</dbReference>
<sequence>MCFIKPVGVMLIVNRFRTIVLLITFFITVFTSSVYANVLEGIRVWPSPDETRVVMDVKSEVTFSYFTLSSPSRLVVDLQDTSLKAKLPMKVTDSAILTKIRSSSSPKKGTYRLVLELKKHISANIFKLPPTPGGQYGHRLVIDLPNKTKKQQALSNNNPIQKLKVSRDASQLAGNADIIVAVDPGHGGEDPGSIGPGHKFEKNVTLSIAKKLANLIDRVPGMKAILTRKGDYYVSLNKRTEIARQHGAYLLVSIHADAFNSPKPRGASVFVLNTRRANTEIARWVENHEEQSELLGGAGAVLAKNNRDRNVSQTLLDLQFSHSQKEGYKLASDIVHNLAQVTHLHRSKPVNASLAVLKSPDIPSVLVETGFISNPTEERLLFQRSHQDKLARAVATAVVQYFKDNPPVGTLFANRNKTHNYRVQSGDSLSVIAQRYGMSVSAIKNENKLKTNTLSVGQILKIPGGETSLKVPQVENPVETETIIHTVSRGEYLGRIAQKYKVSVADIKRENQLRSNSLNVGQKLKITVSLKDKPLRKHKVSRGDFLGKIANEYNVSVNSIRTANHLRSDSLAIGQILIIPNK</sequence>
<comment type="caution">
    <text evidence="7">The sequence shown here is derived from an EMBL/GenBank/DDBJ whole genome shotgun (WGS) entry which is preliminary data.</text>
</comment>
<gene>
    <name evidence="7" type="ORF">F9817_15875</name>
</gene>
<dbReference type="Pfam" id="PF01476">
    <property type="entry name" value="LysM"/>
    <property type="match status" value="3"/>
</dbReference>
<dbReference type="InterPro" id="IPR036779">
    <property type="entry name" value="LysM_dom_sf"/>
</dbReference>
<dbReference type="SMART" id="SM00646">
    <property type="entry name" value="Ami_3"/>
    <property type="match status" value="1"/>
</dbReference>
<proteinExistence type="inferred from homology"/>
<feature type="domain" description="LysM" evidence="6">
    <location>
        <begin position="536"/>
        <end position="579"/>
    </location>
</feature>
<accession>A0A7X4RV76</accession>
<protein>
    <recommendedName>
        <fullName evidence="3">N-acetylmuramoyl-L-alanine amidase</fullName>
        <ecNumber evidence="3">3.5.1.28</ecNumber>
    </recommendedName>
</protein>
<dbReference type="Pfam" id="PF11741">
    <property type="entry name" value="AMIN"/>
    <property type="match status" value="1"/>
</dbReference>
<comment type="catalytic activity">
    <reaction evidence="1">
        <text>Hydrolyzes the link between N-acetylmuramoyl residues and L-amino acid residues in certain cell-wall glycopeptides.</text>
        <dbReference type="EC" id="3.5.1.28"/>
    </reaction>
</comment>
<dbReference type="GO" id="GO:0008745">
    <property type="term" value="F:N-acetylmuramoyl-L-alanine amidase activity"/>
    <property type="evidence" value="ECO:0007669"/>
    <property type="project" value="UniProtKB-EC"/>
</dbReference>
<dbReference type="InterPro" id="IPR018392">
    <property type="entry name" value="LysM"/>
</dbReference>
<dbReference type="CDD" id="cd00118">
    <property type="entry name" value="LysM"/>
    <property type="match status" value="3"/>
</dbReference>
<keyword evidence="8" id="KW-1185">Reference proteome</keyword>
<keyword evidence="4" id="KW-0378">Hydrolase</keyword>
<keyword evidence="5" id="KW-0961">Cell wall biogenesis/degradation</keyword>
<evidence type="ECO:0000256" key="5">
    <source>
        <dbReference type="ARBA" id="ARBA00023316"/>
    </source>
</evidence>
<reference evidence="7 8" key="1">
    <citation type="submission" date="2019-10" db="EMBL/GenBank/DDBJ databases">
        <title>Vibrio sp. nov. isolated from a shrimp pond.</title>
        <authorList>
            <person name="Gomez-Gil B."/>
            <person name="Enciso-Ibarra J."/>
            <person name="Enciso-Ibarra K."/>
            <person name="Bolan-Mejia C."/>
        </authorList>
    </citation>
    <scope>NUCLEOTIDE SEQUENCE [LARGE SCALE GENOMIC DNA]</scope>
    <source>
        <strain evidence="7 8">CAIM 722</strain>
    </source>
</reference>
<dbReference type="SUPFAM" id="SSF53187">
    <property type="entry name" value="Zn-dependent exopeptidases"/>
    <property type="match status" value="1"/>
</dbReference>
<dbReference type="Gene3D" id="3.40.630.40">
    <property type="entry name" value="Zn-dependent exopeptidases"/>
    <property type="match status" value="1"/>
</dbReference>
<dbReference type="GO" id="GO:0009253">
    <property type="term" value="P:peptidoglycan catabolic process"/>
    <property type="evidence" value="ECO:0007669"/>
    <property type="project" value="InterPro"/>
</dbReference>
<feature type="domain" description="LysM" evidence="6">
    <location>
        <begin position="419"/>
        <end position="462"/>
    </location>
</feature>
<dbReference type="EC" id="3.5.1.28" evidence="3"/>
<comment type="similarity">
    <text evidence="2">Belongs to the N-acetylmuramoyl-L-alanine amidase 3 family.</text>
</comment>
<evidence type="ECO:0000259" key="6">
    <source>
        <dbReference type="PROSITE" id="PS51782"/>
    </source>
</evidence>
<evidence type="ECO:0000256" key="4">
    <source>
        <dbReference type="ARBA" id="ARBA00022801"/>
    </source>
</evidence>
<dbReference type="PANTHER" id="PTHR30404:SF6">
    <property type="entry name" value="N-ACETYLMURAMOYL-L-ALANINE AMIDASE AMIB"/>
    <property type="match status" value="1"/>
</dbReference>
<dbReference type="InterPro" id="IPR002508">
    <property type="entry name" value="MurNAc-LAA_cat"/>
</dbReference>
<dbReference type="Gene3D" id="3.10.350.10">
    <property type="entry name" value="LysM domain"/>
    <property type="match status" value="3"/>
</dbReference>
<evidence type="ECO:0000256" key="3">
    <source>
        <dbReference type="ARBA" id="ARBA00011901"/>
    </source>
</evidence>
<dbReference type="InterPro" id="IPR021731">
    <property type="entry name" value="AMIN_dom"/>
</dbReference>
<dbReference type="SMART" id="SM00257">
    <property type="entry name" value="LysM"/>
    <property type="match status" value="3"/>
</dbReference>
<evidence type="ECO:0000256" key="1">
    <source>
        <dbReference type="ARBA" id="ARBA00001561"/>
    </source>
</evidence>
<dbReference type="Pfam" id="PF01520">
    <property type="entry name" value="Amidase_3"/>
    <property type="match status" value="1"/>
</dbReference>
<organism evidence="7 8">
    <name type="scientific">Vibrio eleionomae</name>
    <dbReference type="NCBI Taxonomy" id="2653505"/>
    <lineage>
        <taxon>Bacteria</taxon>
        <taxon>Pseudomonadati</taxon>
        <taxon>Pseudomonadota</taxon>
        <taxon>Gammaproteobacteria</taxon>
        <taxon>Vibrionales</taxon>
        <taxon>Vibrionaceae</taxon>
        <taxon>Vibrio</taxon>
    </lineage>
</organism>
<dbReference type="EMBL" id="WEKT01000034">
    <property type="protein sequence ID" value="MZI94671.1"/>
    <property type="molecule type" value="Genomic_DNA"/>
</dbReference>
<dbReference type="Gene3D" id="2.60.40.3500">
    <property type="match status" value="1"/>
</dbReference>
<dbReference type="PROSITE" id="PS51782">
    <property type="entry name" value="LYSM"/>
    <property type="match status" value="3"/>
</dbReference>
<name>A0A7X4RV76_9VIBR</name>
<dbReference type="GO" id="GO:0030288">
    <property type="term" value="C:outer membrane-bounded periplasmic space"/>
    <property type="evidence" value="ECO:0007669"/>
    <property type="project" value="TreeGrafter"/>
</dbReference>
<evidence type="ECO:0000313" key="7">
    <source>
        <dbReference type="EMBL" id="MZI94671.1"/>
    </source>
</evidence>
<evidence type="ECO:0000256" key="2">
    <source>
        <dbReference type="ARBA" id="ARBA00010860"/>
    </source>
</evidence>
<dbReference type="CDD" id="cd02696">
    <property type="entry name" value="MurNAc-LAA"/>
    <property type="match status" value="1"/>
</dbReference>
<feature type="domain" description="LysM" evidence="6">
    <location>
        <begin position="483"/>
        <end position="526"/>
    </location>
</feature>
<dbReference type="PANTHER" id="PTHR30404">
    <property type="entry name" value="N-ACETYLMURAMOYL-L-ALANINE AMIDASE"/>
    <property type="match status" value="1"/>
</dbReference>
<dbReference type="AlphaFoldDB" id="A0A7X4RV76"/>
<evidence type="ECO:0000313" key="8">
    <source>
        <dbReference type="Proteomes" id="UP000462621"/>
    </source>
</evidence>